<evidence type="ECO:0000256" key="2">
    <source>
        <dbReference type="SAM" id="SignalP"/>
    </source>
</evidence>
<dbReference type="RefSeq" id="WP_275116831.1">
    <property type="nucleotide sequence ID" value="NZ_JAOTPO010000001.1"/>
</dbReference>
<dbReference type="CDD" id="cd13570">
    <property type="entry name" value="PBP2_TAXI_TRAP_like_2"/>
    <property type="match status" value="1"/>
</dbReference>
<dbReference type="Proteomes" id="UP001148125">
    <property type="component" value="Unassembled WGS sequence"/>
</dbReference>
<dbReference type="EMBL" id="JAOTPO010000001">
    <property type="protein sequence ID" value="MDE5412212.1"/>
    <property type="molecule type" value="Genomic_DNA"/>
</dbReference>
<comment type="caution">
    <text evidence="3">The sequence shown here is derived from an EMBL/GenBank/DDBJ whole genome shotgun (WGS) entry which is preliminary data.</text>
</comment>
<dbReference type="NCBIfam" id="TIGR02122">
    <property type="entry name" value="TRAP_TAXI"/>
    <property type="match status" value="1"/>
</dbReference>
<evidence type="ECO:0000313" key="3">
    <source>
        <dbReference type="EMBL" id="MDE5412212.1"/>
    </source>
</evidence>
<dbReference type="PANTHER" id="PTHR42941:SF1">
    <property type="entry name" value="SLL1037 PROTEIN"/>
    <property type="match status" value="1"/>
</dbReference>
<accession>A0ABT5VBX2</accession>
<keyword evidence="2" id="KW-0732">Signal</keyword>
<dbReference type="Gene3D" id="3.40.190.10">
    <property type="entry name" value="Periplasmic binding protein-like II"/>
    <property type="match status" value="2"/>
</dbReference>
<sequence>MRKFFKRSMLTAVASLSLVFVSACGSDSSNAPANDGGQGETPEETEVNYAERPSTVVIGTASQGGTYFIYGGGLAQLLEREFSITANVEVTGGPVHNMQLVNGKQQDIGMITLGPGYEGYYGTGDWTGADKLTDVRVAFPMYTTPFHWWALKNSGVETLEDMDGKRVGVGPSGGTSGTYLPLIHEALGLNVTPIQAGASDMTSQQMDGQLDVIGFAAGIPISAVSEVEAQRELNFFGIEGEQRDLVIEKYPFFYPFTIPAGTYNQLDHDLETIAQFNFGIVHKEMDPDFVYEFVKAYHENQELLKTTHSSAEEAIAEAILFNDSLPLHPGAIRYYEEIGIDLPEGVYPPEYKK</sequence>
<dbReference type="PANTHER" id="PTHR42941">
    <property type="entry name" value="SLL1037 PROTEIN"/>
    <property type="match status" value="1"/>
</dbReference>
<protein>
    <submittedName>
        <fullName evidence="3">TAXI family TRAP transporter solute-binding subunit</fullName>
    </submittedName>
</protein>
<proteinExistence type="predicted"/>
<dbReference type="PROSITE" id="PS51257">
    <property type="entry name" value="PROKAR_LIPOPROTEIN"/>
    <property type="match status" value="1"/>
</dbReference>
<feature type="region of interest" description="Disordered" evidence="1">
    <location>
        <begin position="29"/>
        <end position="50"/>
    </location>
</feature>
<keyword evidence="4" id="KW-1185">Reference proteome</keyword>
<evidence type="ECO:0000313" key="4">
    <source>
        <dbReference type="Proteomes" id="UP001148125"/>
    </source>
</evidence>
<evidence type="ECO:0000256" key="1">
    <source>
        <dbReference type="SAM" id="MobiDB-lite"/>
    </source>
</evidence>
<gene>
    <name evidence="3" type="ORF">N7Z68_02270</name>
</gene>
<feature type="signal peptide" evidence="2">
    <location>
        <begin position="1"/>
        <end position="33"/>
    </location>
</feature>
<dbReference type="InterPro" id="IPR011852">
    <property type="entry name" value="TRAP_TAXI"/>
</dbReference>
<dbReference type="Pfam" id="PF16868">
    <property type="entry name" value="NMT1_3"/>
    <property type="match status" value="1"/>
</dbReference>
<name>A0ABT5VBX2_9BACI</name>
<reference evidence="3" key="1">
    <citation type="submission" date="2024-05" db="EMBL/GenBank/DDBJ databases">
        <title>Alkalihalobacillus sp. strain MEB203 novel alkaliphilic bacterium from Lonar Lake, India.</title>
        <authorList>
            <person name="Joshi A."/>
            <person name="Thite S."/>
            <person name="Mengade P."/>
        </authorList>
    </citation>
    <scope>NUCLEOTIDE SEQUENCE</scope>
    <source>
        <strain evidence="3">MEB 203</strain>
    </source>
</reference>
<organism evidence="3 4">
    <name type="scientific">Alkalihalobacterium chitinilyticum</name>
    <dbReference type="NCBI Taxonomy" id="2980103"/>
    <lineage>
        <taxon>Bacteria</taxon>
        <taxon>Bacillati</taxon>
        <taxon>Bacillota</taxon>
        <taxon>Bacilli</taxon>
        <taxon>Bacillales</taxon>
        <taxon>Bacillaceae</taxon>
        <taxon>Alkalihalobacterium</taxon>
    </lineage>
</organism>
<feature type="chain" id="PRO_5046902055" evidence="2">
    <location>
        <begin position="34"/>
        <end position="353"/>
    </location>
</feature>
<dbReference type="SUPFAM" id="SSF53850">
    <property type="entry name" value="Periplasmic binding protein-like II"/>
    <property type="match status" value="1"/>
</dbReference>